<name>A0A5S9F574_UABAM</name>
<dbReference type="RefSeq" id="WP_151969950.1">
    <property type="nucleotide sequence ID" value="NZ_AP019860.1"/>
</dbReference>
<feature type="region of interest" description="Disordered" evidence="1">
    <location>
        <begin position="22"/>
        <end position="52"/>
    </location>
</feature>
<dbReference type="EMBL" id="AP019860">
    <property type="protein sequence ID" value="BBM85863.1"/>
    <property type="molecule type" value="Genomic_DNA"/>
</dbReference>
<dbReference type="AlphaFoldDB" id="A0A5S9F574"/>
<proteinExistence type="predicted"/>
<protein>
    <submittedName>
        <fullName evidence="3">Uncharacterized protein</fullName>
    </submittedName>
</protein>
<dbReference type="KEGG" id="uam:UABAM_04242"/>
<gene>
    <name evidence="3" type="ORF">UABAM_04242</name>
</gene>
<evidence type="ECO:0000313" key="4">
    <source>
        <dbReference type="Proteomes" id="UP000326354"/>
    </source>
</evidence>
<feature type="signal peptide" evidence="2">
    <location>
        <begin position="1"/>
        <end position="26"/>
    </location>
</feature>
<evidence type="ECO:0000313" key="3">
    <source>
        <dbReference type="EMBL" id="BBM85863.1"/>
    </source>
</evidence>
<evidence type="ECO:0000256" key="2">
    <source>
        <dbReference type="SAM" id="SignalP"/>
    </source>
</evidence>
<organism evidence="3 4">
    <name type="scientific">Uabimicrobium amorphum</name>
    <dbReference type="NCBI Taxonomy" id="2596890"/>
    <lineage>
        <taxon>Bacteria</taxon>
        <taxon>Pseudomonadati</taxon>
        <taxon>Planctomycetota</taxon>
        <taxon>Candidatus Uabimicrobiia</taxon>
        <taxon>Candidatus Uabimicrobiales</taxon>
        <taxon>Candidatus Uabimicrobiaceae</taxon>
        <taxon>Candidatus Uabimicrobium</taxon>
    </lineage>
</organism>
<feature type="compositionally biased region" description="Low complexity" evidence="1">
    <location>
        <begin position="22"/>
        <end position="39"/>
    </location>
</feature>
<accession>A0A5S9F574</accession>
<reference evidence="3 4" key="1">
    <citation type="submission" date="2019-08" db="EMBL/GenBank/DDBJ databases">
        <title>Complete genome sequence of Candidatus Uab amorphum.</title>
        <authorList>
            <person name="Shiratori T."/>
            <person name="Suzuki S."/>
            <person name="Kakizawa Y."/>
            <person name="Ishida K."/>
        </authorList>
    </citation>
    <scope>NUCLEOTIDE SEQUENCE [LARGE SCALE GENOMIC DNA]</scope>
    <source>
        <strain evidence="3 4">SRT547</strain>
    </source>
</reference>
<keyword evidence="2" id="KW-0732">Signal</keyword>
<sequence length="91" mass="9583">MNKVIVLAICAFLVLGCDNTATNTDAANNNNNNTQNQKADNTKGDAPAKNQANAEPVIEEIADTTAKAENTENTATKKMDGVVTLDIEGMT</sequence>
<dbReference type="Proteomes" id="UP000326354">
    <property type="component" value="Chromosome"/>
</dbReference>
<feature type="chain" id="PRO_5025025659" evidence="2">
    <location>
        <begin position="27"/>
        <end position="91"/>
    </location>
</feature>
<evidence type="ECO:0000256" key="1">
    <source>
        <dbReference type="SAM" id="MobiDB-lite"/>
    </source>
</evidence>
<dbReference type="PROSITE" id="PS51257">
    <property type="entry name" value="PROKAR_LIPOPROTEIN"/>
    <property type="match status" value="1"/>
</dbReference>
<keyword evidence="4" id="KW-1185">Reference proteome</keyword>